<keyword evidence="3" id="KW-1185">Reference proteome</keyword>
<evidence type="ECO:0000256" key="1">
    <source>
        <dbReference type="SAM" id="MobiDB-lite"/>
    </source>
</evidence>
<dbReference type="STRING" id="763407.A0A162U6Y5"/>
<name>A0A162U6Y5_PHYB8</name>
<evidence type="ECO:0000313" key="3">
    <source>
        <dbReference type="Proteomes" id="UP000077315"/>
    </source>
</evidence>
<reference evidence="3" key="1">
    <citation type="submission" date="2015-06" db="EMBL/GenBank/DDBJ databases">
        <title>Expansion of signal transduction pathways in fungi by whole-genome duplication.</title>
        <authorList>
            <consortium name="DOE Joint Genome Institute"/>
            <person name="Corrochano L.M."/>
            <person name="Kuo A."/>
            <person name="Marcet-Houben M."/>
            <person name="Polaino S."/>
            <person name="Salamov A."/>
            <person name="Villalobos J.M."/>
            <person name="Alvarez M.I."/>
            <person name="Avalos J."/>
            <person name="Benito E.P."/>
            <person name="Benoit I."/>
            <person name="Burger G."/>
            <person name="Camino L.P."/>
            <person name="Canovas D."/>
            <person name="Cerda-Olmedo E."/>
            <person name="Cheng J.-F."/>
            <person name="Dominguez A."/>
            <person name="Elias M."/>
            <person name="Eslava A.P."/>
            <person name="Glaser F."/>
            <person name="Grimwood J."/>
            <person name="Gutierrez G."/>
            <person name="Heitman J."/>
            <person name="Henrissat B."/>
            <person name="Iturriaga E.A."/>
            <person name="Lang B.F."/>
            <person name="Lavin J.L."/>
            <person name="Lee S."/>
            <person name="Li W."/>
            <person name="Lindquist E."/>
            <person name="Lopez-Garcia S."/>
            <person name="Luque E.M."/>
            <person name="Marcos A.T."/>
            <person name="Martin J."/>
            <person name="McCluskey K."/>
            <person name="Medina H.R."/>
            <person name="Miralles-Duran A."/>
            <person name="Miyazaki A."/>
            <person name="Munoz-Torres E."/>
            <person name="Oguiza J.A."/>
            <person name="Ohm R."/>
            <person name="Olmedo M."/>
            <person name="Orejas M."/>
            <person name="Ortiz-Castellanos L."/>
            <person name="Pisabarro A.G."/>
            <person name="Rodriguez-Romero J."/>
            <person name="Ruiz-Herrera J."/>
            <person name="Ruiz-Vazquez R."/>
            <person name="Sanz C."/>
            <person name="Schackwitz W."/>
            <person name="Schmutz J."/>
            <person name="Shahriari M."/>
            <person name="Shelest E."/>
            <person name="Silva-Franco F."/>
            <person name="Soanes D."/>
            <person name="Syed K."/>
            <person name="Tagua V.G."/>
            <person name="Talbot N.J."/>
            <person name="Thon M."/>
            <person name="De vries R.P."/>
            <person name="Wiebenga A."/>
            <person name="Yadav J.S."/>
            <person name="Braun E.L."/>
            <person name="Baker S."/>
            <person name="Garre V."/>
            <person name="Horwitz B."/>
            <person name="Torres-Martinez S."/>
            <person name="Idnurm A."/>
            <person name="Herrera-Estrella A."/>
            <person name="Gabaldon T."/>
            <person name="Grigoriev I.V."/>
        </authorList>
    </citation>
    <scope>NUCLEOTIDE SEQUENCE [LARGE SCALE GENOMIC DNA]</scope>
    <source>
        <strain evidence="3">NRRL 1555(-)</strain>
    </source>
</reference>
<dbReference type="EMBL" id="KV440982">
    <property type="protein sequence ID" value="OAD72873.1"/>
    <property type="molecule type" value="Genomic_DNA"/>
</dbReference>
<organism evidence="2 3">
    <name type="scientific">Phycomyces blakesleeanus (strain ATCC 8743b / DSM 1359 / FGSC 10004 / NBRC 33097 / NRRL 1555)</name>
    <dbReference type="NCBI Taxonomy" id="763407"/>
    <lineage>
        <taxon>Eukaryota</taxon>
        <taxon>Fungi</taxon>
        <taxon>Fungi incertae sedis</taxon>
        <taxon>Mucoromycota</taxon>
        <taxon>Mucoromycotina</taxon>
        <taxon>Mucoromycetes</taxon>
        <taxon>Mucorales</taxon>
        <taxon>Phycomycetaceae</taxon>
        <taxon>Phycomyces</taxon>
    </lineage>
</organism>
<dbReference type="InParanoid" id="A0A162U6Y5"/>
<dbReference type="GeneID" id="29002317"/>
<protein>
    <submittedName>
        <fullName evidence="2">CCHC-type zinc finger transcription factor</fullName>
    </submittedName>
</protein>
<evidence type="ECO:0000313" key="2">
    <source>
        <dbReference type="EMBL" id="OAD72873.1"/>
    </source>
</evidence>
<dbReference type="OrthoDB" id="2287558at2759"/>
<feature type="region of interest" description="Disordered" evidence="1">
    <location>
        <begin position="1"/>
        <end position="29"/>
    </location>
</feature>
<dbReference type="AlphaFoldDB" id="A0A162U6Y5"/>
<gene>
    <name evidence="2" type="ORF">PHYBLDRAFT_65199</name>
</gene>
<proteinExistence type="predicted"/>
<dbReference type="RefSeq" id="XP_018290913.1">
    <property type="nucleotide sequence ID" value="XM_018441411.1"/>
</dbReference>
<dbReference type="VEuPathDB" id="FungiDB:PHYBLDRAFT_65199"/>
<accession>A0A162U6Y5</accession>
<dbReference type="Proteomes" id="UP000077315">
    <property type="component" value="Unassembled WGS sequence"/>
</dbReference>
<sequence>MMVQSIRDLQNMKRRQKSKKLDAKRKGSKGQQLENIVVCFNCHQSGHESSQSKECPNHNSSKQKEVQALLGNYTSITKKIKLETILKPEYQTLFKEKVRQLLTKEFLRRTFGTVSHSSFKRTQSQKAMPSDCFTFWETFSSRYNVAYDMTPVSEYSHRPTAACIKTATVYTSNINESIYFVYYYEAVRKRTPVWPDELPEVYNNKKPAIKDICTDFLSTDMPRYNGNKKKKHDEEDEEKSQMLPRLFSLCPVTSLKWRFITLNPNPISAFAGISLPVTYEGKYEMFSKIFDFKRLRLSSFQDLKYPNKKTKSAVSNVIRTGGYVADVIINKSSQTNTEDFTHYSDQNVLVTLLGDVLTSEGLDNTSICAIDPNCNQVSTASYGDCETNHQLRRCSTKEYYTYTGSKRHTKKK</sequence>